<proteinExistence type="predicted"/>
<evidence type="ECO:0000313" key="1">
    <source>
        <dbReference type="EMBL" id="QIT17569.1"/>
    </source>
</evidence>
<organism evidence="1 2">
    <name type="scientific">Acinetobacter pittii</name>
    <name type="common">Acinetobacter genomosp. 3</name>
    <dbReference type="NCBI Taxonomy" id="48296"/>
    <lineage>
        <taxon>Bacteria</taxon>
        <taxon>Pseudomonadati</taxon>
        <taxon>Pseudomonadota</taxon>
        <taxon>Gammaproteobacteria</taxon>
        <taxon>Moraxellales</taxon>
        <taxon>Moraxellaceae</taxon>
        <taxon>Acinetobacter</taxon>
        <taxon>Acinetobacter calcoaceticus/baumannii complex</taxon>
    </lineage>
</organism>
<dbReference type="Proteomes" id="UP000501692">
    <property type="component" value="Chromosome"/>
</dbReference>
<protein>
    <submittedName>
        <fullName evidence="1">Uncharacterized protein</fullName>
    </submittedName>
</protein>
<name>A0A6H0FTA1_ACIPI</name>
<reference evidence="1 2" key="1">
    <citation type="submission" date="2020-03" db="EMBL/GenBank/DDBJ databases">
        <authorList>
            <person name="Zhang L."/>
            <person name="Han X."/>
            <person name="Chen Y."/>
            <person name="Yu Y."/>
        </authorList>
    </citation>
    <scope>NUCLEOTIDE SEQUENCE [LARGE SCALE GENOMIC DNA]</scope>
    <source>
        <strain evidence="1 2">A1254</strain>
    </source>
</reference>
<accession>A0A6H0FTA1</accession>
<evidence type="ECO:0000313" key="2">
    <source>
        <dbReference type="Proteomes" id="UP000501692"/>
    </source>
</evidence>
<dbReference type="AlphaFoldDB" id="A0A6H0FTA1"/>
<dbReference type="EMBL" id="CP049806">
    <property type="protein sequence ID" value="QIT17569.1"/>
    <property type="molecule type" value="Genomic_DNA"/>
</dbReference>
<gene>
    <name evidence="1" type="ORF">G8E09_07475</name>
</gene>
<dbReference type="RefSeq" id="WP_101663217.1">
    <property type="nucleotide sequence ID" value="NZ_CP018909.1"/>
</dbReference>
<sequence>MSAAIQNYIISNEMDAINLLEKVLNNEVDTDHLNIKVENFTPFNLHVTGDKFHQTITSSVMKGFLEMQSAIYKSYSLIRYNDEVPNKLTQEDRDDLELEVKVLNGSSGFNVDWDGIFNNLIEKTVGRMTGKQVFISVLFLIATFGGNSIYQTHIENQTELRKTELELKAKQQESNERLETVKILTQANQRTLDVLEKAVNAEPITKTIKNDAKEVTTKLVKSVRSADKVEFQNAVEFSGEAAREITTSSKSSWEPKRIDGLYIIQYVDSSNAAKRKIRLQDVETGHVFIAMLENDSLDQKILNAIKNAEWGYTKVYLKIKTLTQNGKYKDSIIIGASEPQKV</sequence>